<dbReference type="AlphaFoldDB" id="A0A853I732"/>
<dbReference type="EMBL" id="JACCKB010000026">
    <property type="protein sequence ID" value="NYZ67492.1"/>
    <property type="molecule type" value="Genomic_DNA"/>
</dbReference>
<gene>
    <name evidence="1" type="ORF">H0A36_15855</name>
</gene>
<accession>A0A853I732</accession>
<proteinExistence type="predicted"/>
<comment type="caution">
    <text evidence="1">The sequence shown here is derived from an EMBL/GenBank/DDBJ whole genome shotgun (WGS) entry which is preliminary data.</text>
</comment>
<sequence>MKEYGSAFKTLEKKEQKVITKSLGCTTSEKLYEQRAWQLEKKVLVVDWQGSFVMPMAFLWCYNNTN</sequence>
<dbReference type="RefSeq" id="WP_180569515.1">
    <property type="nucleotide sequence ID" value="NZ_JACCKB010000026.1"/>
</dbReference>
<evidence type="ECO:0000313" key="2">
    <source>
        <dbReference type="Proteomes" id="UP000569732"/>
    </source>
</evidence>
<dbReference type="Proteomes" id="UP000569732">
    <property type="component" value="Unassembled WGS sequence"/>
</dbReference>
<name>A0A853I732_9GAMM</name>
<organism evidence="1 2">
    <name type="scientific">Spartinivicinus marinus</name>
    <dbReference type="NCBI Taxonomy" id="2994442"/>
    <lineage>
        <taxon>Bacteria</taxon>
        <taxon>Pseudomonadati</taxon>
        <taxon>Pseudomonadota</taxon>
        <taxon>Gammaproteobacteria</taxon>
        <taxon>Oceanospirillales</taxon>
        <taxon>Zooshikellaceae</taxon>
        <taxon>Spartinivicinus</taxon>
    </lineage>
</organism>
<keyword evidence="2" id="KW-1185">Reference proteome</keyword>
<reference evidence="1 2" key="1">
    <citation type="submission" date="2020-07" db="EMBL/GenBank/DDBJ databases">
        <title>Endozoicomonas sp. nov., isolated from sediment.</title>
        <authorList>
            <person name="Gu T."/>
        </authorList>
    </citation>
    <scope>NUCLEOTIDE SEQUENCE [LARGE SCALE GENOMIC DNA]</scope>
    <source>
        <strain evidence="1 2">SM1973</strain>
    </source>
</reference>
<protein>
    <submittedName>
        <fullName evidence="1">Uncharacterized protein</fullName>
    </submittedName>
</protein>
<evidence type="ECO:0000313" key="1">
    <source>
        <dbReference type="EMBL" id="NYZ67492.1"/>
    </source>
</evidence>